<gene>
    <name evidence="2" type="ORF">DLM_3959</name>
</gene>
<dbReference type="EMBL" id="AP018823">
    <property type="protein sequence ID" value="BBF87538.1"/>
    <property type="molecule type" value="Genomic_DNA"/>
</dbReference>
<dbReference type="OrthoDB" id="9806870at2"/>
<name>A0A3G9GI35_9NEIS</name>
<sequence length="92" mass="10765">MSEKQSADPMHGMTLEKILQALVEHFGWPELGRRIAIRCFNHEPSIKSSLVFLRRTPWARSQVEALFVEMKTRPQRPAAKDERPRLFVPKPR</sequence>
<accession>A0A3G9GI35</accession>
<evidence type="ECO:0000313" key="2">
    <source>
        <dbReference type="EMBL" id="BBF87538.1"/>
    </source>
</evidence>
<dbReference type="InterPro" id="IPR018668">
    <property type="entry name" value="DNA-binding_VF530-like"/>
</dbReference>
<dbReference type="KEGG" id="amah:DLM_3959"/>
<evidence type="ECO:0008006" key="4">
    <source>
        <dbReference type="Google" id="ProtNLM"/>
    </source>
</evidence>
<reference evidence="3" key="1">
    <citation type="journal article" date="2017" name="Biotechnol. Biofuels">
        <title>Evaluation of environmental bacterial communities as a factor affecting the growth of duckweed Lemna minor.</title>
        <authorList>
            <person name="Ishizawa H."/>
            <person name="Kuroda M."/>
            <person name="Morikawa M."/>
            <person name="Ike M."/>
        </authorList>
    </citation>
    <scope>NUCLEOTIDE SEQUENCE [LARGE SCALE GENOMIC DNA]</scope>
    <source>
        <strain evidence="3">H3</strain>
    </source>
</reference>
<dbReference type="AlphaFoldDB" id="A0A3G9GI35"/>
<reference evidence="3" key="3">
    <citation type="journal article" date="2017" name="Plant Physiol. Biochem.">
        <title>Differential oxidative and antioxidative response of duckweed Lemna minor toward plant growth promoting/inhibiting bacteria.</title>
        <authorList>
            <person name="Ishizawa H."/>
            <person name="Kuroda M."/>
            <person name="Morikawa M."/>
            <person name="Ike M."/>
        </authorList>
    </citation>
    <scope>NUCLEOTIDE SEQUENCE [LARGE SCALE GENOMIC DNA]</scope>
    <source>
        <strain evidence="3">H3</strain>
    </source>
</reference>
<evidence type="ECO:0000256" key="1">
    <source>
        <dbReference type="SAM" id="MobiDB-lite"/>
    </source>
</evidence>
<dbReference type="Gene3D" id="1.10.720.30">
    <property type="entry name" value="SAP domain"/>
    <property type="match status" value="1"/>
</dbReference>
<reference evidence="2 3" key="2">
    <citation type="journal article" date="2017" name="Genome Announc.">
        <title>Draft genome sequence of Aquitalea magnusonii strain H3, a plant growth-promoting bacterium of duckweed Lemna minor.</title>
        <authorList>
            <person name="Ishizawa H."/>
            <person name="Kuroda M."/>
            <person name="Ike M."/>
        </authorList>
    </citation>
    <scope>NUCLEOTIDE SEQUENCE [LARGE SCALE GENOMIC DNA]</scope>
    <source>
        <strain evidence="2 3">H3</strain>
    </source>
</reference>
<dbReference type="RefSeq" id="WP_089082436.1">
    <property type="nucleotide sequence ID" value="NZ_AP018823.1"/>
</dbReference>
<dbReference type="Proteomes" id="UP000198290">
    <property type="component" value="Chromosome"/>
</dbReference>
<feature type="region of interest" description="Disordered" evidence="1">
    <location>
        <begin position="72"/>
        <end position="92"/>
    </location>
</feature>
<dbReference type="STRING" id="332411.VI06_06410"/>
<protein>
    <recommendedName>
        <fullName evidence="4">Transporter</fullName>
    </recommendedName>
</protein>
<keyword evidence="3" id="KW-1185">Reference proteome</keyword>
<dbReference type="InterPro" id="IPR036361">
    <property type="entry name" value="SAP_dom_sf"/>
</dbReference>
<proteinExistence type="predicted"/>
<organism evidence="2 3">
    <name type="scientific">Aquitalea magnusonii</name>
    <dbReference type="NCBI Taxonomy" id="332411"/>
    <lineage>
        <taxon>Bacteria</taxon>
        <taxon>Pseudomonadati</taxon>
        <taxon>Pseudomonadota</taxon>
        <taxon>Betaproteobacteria</taxon>
        <taxon>Neisseriales</taxon>
        <taxon>Chromobacteriaceae</taxon>
        <taxon>Aquitalea</taxon>
    </lineage>
</organism>
<dbReference type="GO" id="GO:0003677">
    <property type="term" value="F:DNA binding"/>
    <property type="evidence" value="ECO:0007669"/>
    <property type="project" value="InterPro"/>
</dbReference>
<evidence type="ECO:0000313" key="3">
    <source>
        <dbReference type="Proteomes" id="UP000198290"/>
    </source>
</evidence>
<dbReference type="Pfam" id="PF09905">
    <property type="entry name" value="VF530"/>
    <property type="match status" value="1"/>
</dbReference>